<dbReference type="KEGG" id="eff:skT53_01950"/>
<dbReference type="Proteomes" id="UP000593802">
    <property type="component" value="Chromosome"/>
</dbReference>
<dbReference type="InterPro" id="IPR029058">
    <property type="entry name" value="AB_hydrolase_fold"/>
</dbReference>
<feature type="domain" description="AB hydrolase-1" evidence="1">
    <location>
        <begin position="26"/>
        <end position="151"/>
    </location>
</feature>
<dbReference type="PANTHER" id="PTHR46438">
    <property type="entry name" value="ALPHA/BETA-HYDROLASES SUPERFAMILY PROTEIN"/>
    <property type="match status" value="1"/>
</dbReference>
<dbReference type="EMBL" id="AP023366">
    <property type="protein sequence ID" value="BCJ85210.1"/>
    <property type="molecule type" value="Genomic_DNA"/>
</dbReference>
<dbReference type="SUPFAM" id="SSF53474">
    <property type="entry name" value="alpha/beta-Hydrolases"/>
    <property type="match status" value="1"/>
</dbReference>
<dbReference type="AlphaFoldDB" id="A0A7I8D9K3"/>
<evidence type="ECO:0000313" key="3">
    <source>
        <dbReference type="Proteomes" id="UP000593802"/>
    </source>
</evidence>
<organism evidence="2 3">
    <name type="scientific">Effusibacillus dendaii</name>
    <dbReference type="NCBI Taxonomy" id="2743772"/>
    <lineage>
        <taxon>Bacteria</taxon>
        <taxon>Bacillati</taxon>
        <taxon>Bacillota</taxon>
        <taxon>Bacilli</taxon>
        <taxon>Bacillales</taxon>
        <taxon>Alicyclobacillaceae</taxon>
        <taxon>Effusibacillus</taxon>
    </lineage>
</organism>
<dbReference type="Pfam" id="PF00561">
    <property type="entry name" value="Abhydrolase_1"/>
    <property type="match status" value="1"/>
</dbReference>
<proteinExistence type="predicted"/>
<dbReference type="PANTHER" id="PTHR46438:SF11">
    <property type="entry name" value="LIPASE-RELATED"/>
    <property type="match status" value="1"/>
</dbReference>
<protein>
    <recommendedName>
        <fullName evidence="1">AB hydrolase-1 domain-containing protein</fullName>
    </recommendedName>
</protein>
<keyword evidence="3" id="KW-1185">Reference proteome</keyword>
<evidence type="ECO:0000259" key="1">
    <source>
        <dbReference type="Pfam" id="PF00561"/>
    </source>
</evidence>
<reference evidence="2 3" key="1">
    <citation type="submission" date="2020-08" db="EMBL/GenBank/DDBJ databases">
        <title>Complete Genome Sequence of Effusibacillus dendaii Strain skT53, Isolated from Farmland soil.</title>
        <authorList>
            <person name="Konishi T."/>
            <person name="Kawasaki H."/>
        </authorList>
    </citation>
    <scope>NUCLEOTIDE SEQUENCE [LARGE SCALE GENOMIC DNA]</scope>
    <source>
        <strain evidence="3">skT53</strain>
    </source>
</reference>
<sequence length="178" mass="19673">MGELQEKYLNTNGIATHYWEIGSGEAMILLHGGGAGADAFGNWSRIMPKFAETGFRVIAFDAVGFGKSNKPDPQRFEYNLNARVDQLISLIRSLELDNVTLIGNSMGGATSLRAAKQQPELVQRLILMGTAGRLKQAQKSDRNHEFPGFRLYGRFVCVYALFPESLSSFVCTRQIHSG</sequence>
<dbReference type="InterPro" id="IPR000073">
    <property type="entry name" value="AB_hydrolase_1"/>
</dbReference>
<accession>A0A7I8D9K3</accession>
<dbReference type="RefSeq" id="WP_200759356.1">
    <property type="nucleotide sequence ID" value="NZ_AP023366.1"/>
</dbReference>
<name>A0A7I8D9K3_9BACL</name>
<gene>
    <name evidence="2" type="ORF">skT53_01950</name>
</gene>
<dbReference type="Gene3D" id="3.40.50.1820">
    <property type="entry name" value="alpha/beta hydrolase"/>
    <property type="match status" value="1"/>
</dbReference>
<dbReference type="PRINTS" id="PR00111">
    <property type="entry name" value="ABHYDROLASE"/>
</dbReference>
<evidence type="ECO:0000313" key="2">
    <source>
        <dbReference type="EMBL" id="BCJ85210.1"/>
    </source>
</evidence>